<reference evidence="7 8" key="1">
    <citation type="submission" date="2016-10" db="EMBL/GenBank/DDBJ databases">
        <authorList>
            <person name="de Groot N.N."/>
        </authorList>
    </citation>
    <scope>NUCLEOTIDE SEQUENCE [LARGE SCALE GENOMIC DNA]</scope>
    <source>
        <strain evidence="7 8">DSM 17813</strain>
    </source>
</reference>
<proteinExistence type="predicted"/>
<dbReference type="Proteomes" id="UP000182146">
    <property type="component" value="Unassembled WGS sequence"/>
</dbReference>
<feature type="domain" description="Polysaccharide export protein N-terminal" evidence="5">
    <location>
        <begin position="231"/>
        <end position="305"/>
    </location>
</feature>
<evidence type="ECO:0000313" key="8">
    <source>
        <dbReference type="Proteomes" id="UP000182146"/>
    </source>
</evidence>
<evidence type="ECO:0000256" key="4">
    <source>
        <dbReference type="SAM" id="SignalP"/>
    </source>
</evidence>
<dbReference type="RefSeq" id="WP_052446470.1">
    <property type="nucleotide sequence ID" value="NZ_FNGU01000009.1"/>
</dbReference>
<dbReference type="PANTHER" id="PTHR33619:SF3">
    <property type="entry name" value="POLYSACCHARIDE EXPORT PROTEIN GFCE-RELATED"/>
    <property type="match status" value="1"/>
</dbReference>
<feature type="compositionally biased region" description="Basic and acidic residues" evidence="3">
    <location>
        <begin position="32"/>
        <end position="44"/>
    </location>
</feature>
<evidence type="ECO:0000256" key="2">
    <source>
        <dbReference type="SAM" id="Coils"/>
    </source>
</evidence>
<dbReference type="PANTHER" id="PTHR33619">
    <property type="entry name" value="POLYSACCHARIDE EXPORT PROTEIN GFCE-RELATED"/>
    <property type="match status" value="1"/>
</dbReference>
<organism evidence="7 8">
    <name type="scientific">Geoalkalibacter ferrihydriticus</name>
    <dbReference type="NCBI Taxonomy" id="392333"/>
    <lineage>
        <taxon>Bacteria</taxon>
        <taxon>Pseudomonadati</taxon>
        <taxon>Thermodesulfobacteriota</taxon>
        <taxon>Desulfuromonadia</taxon>
        <taxon>Desulfuromonadales</taxon>
        <taxon>Geoalkalibacteraceae</taxon>
        <taxon>Geoalkalibacter</taxon>
    </lineage>
</organism>
<feature type="domain" description="Soluble ligand binding" evidence="6">
    <location>
        <begin position="486"/>
        <end position="511"/>
    </location>
</feature>
<feature type="domain" description="Soluble ligand binding" evidence="6">
    <location>
        <begin position="396"/>
        <end position="442"/>
    </location>
</feature>
<feature type="domain" description="Soluble ligand binding" evidence="6">
    <location>
        <begin position="579"/>
        <end position="610"/>
    </location>
</feature>
<keyword evidence="2" id="KW-0175">Coiled coil</keyword>
<dbReference type="InterPro" id="IPR019554">
    <property type="entry name" value="Soluble_ligand-bd"/>
</dbReference>
<evidence type="ECO:0000256" key="1">
    <source>
        <dbReference type="ARBA" id="ARBA00022729"/>
    </source>
</evidence>
<feature type="region of interest" description="Disordered" evidence="3">
    <location>
        <begin position="112"/>
        <end position="131"/>
    </location>
</feature>
<dbReference type="GO" id="GO:0015159">
    <property type="term" value="F:polysaccharide transmembrane transporter activity"/>
    <property type="evidence" value="ECO:0007669"/>
    <property type="project" value="InterPro"/>
</dbReference>
<dbReference type="AlphaFoldDB" id="A0A1G9VFM6"/>
<dbReference type="Gene3D" id="3.10.560.10">
    <property type="entry name" value="Outer membrane lipoprotein wza domain like"/>
    <property type="match status" value="6"/>
</dbReference>
<dbReference type="Gene3D" id="3.30.1950.10">
    <property type="entry name" value="wza like domain"/>
    <property type="match status" value="1"/>
</dbReference>
<feature type="signal peptide" evidence="4">
    <location>
        <begin position="1"/>
        <end position="27"/>
    </location>
</feature>
<evidence type="ECO:0000259" key="6">
    <source>
        <dbReference type="Pfam" id="PF10531"/>
    </source>
</evidence>
<evidence type="ECO:0000313" key="7">
    <source>
        <dbReference type="EMBL" id="SDM70994.1"/>
    </source>
</evidence>
<dbReference type="STRING" id="392333.SAMN05660860_03021"/>
<evidence type="ECO:0000259" key="5">
    <source>
        <dbReference type="Pfam" id="PF02563"/>
    </source>
</evidence>
<protein>
    <submittedName>
        <fullName evidence="7">Protein involved in polysaccharide export, contains SLBB domain of the beta-grasp fold</fullName>
    </submittedName>
</protein>
<dbReference type="InterPro" id="IPR003715">
    <property type="entry name" value="Poly_export_N"/>
</dbReference>
<feature type="coiled-coil region" evidence="2">
    <location>
        <begin position="724"/>
        <end position="775"/>
    </location>
</feature>
<dbReference type="InterPro" id="IPR049712">
    <property type="entry name" value="Poly_export"/>
</dbReference>
<feature type="domain" description="Soluble ligand binding" evidence="6">
    <location>
        <begin position="673"/>
        <end position="716"/>
    </location>
</feature>
<evidence type="ECO:0000256" key="3">
    <source>
        <dbReference type="SAM" id="MobiDB-lite"/>
    </source>
</evidence>
<sequence length="933" mass="105315">MRTLTASRRRSLSLLTGFFCSILLLIAAAGHSEDPRTQDLRSQDQRTPGQRAFDPRDIRPLPQDPDTREDLRFDAERRNEERLREQTKRLQKEKEVAPSQLEQQFRQTPVPLGGAVERGESLRPAPLDPKELSKEDYQGLVFLELVTAPETLTLREKARMFRELDEQRRRVYLQTLPPEERRRFLDATGERESPWYLQDLRAPSIDRDLKQFGFRFFEAVDPAFLPDRLAPVGPDYPLGPGDSLDVHLWGSIDGRYEVTIDRSGVITIPRVGPVSLWGQSLEQGRETIRQAISKYFSNFEMNVTLGSMRSIQVFLVGEVENPGTYTVSSMATILNALTLAGGPTRNGSLRAVQLVRGGQEVADVDFYAFFTAGDRSRDLRLQAGDTIHVPMAGAQVGIAGDVRRPAIYELKGGETLADLLRLSGGFQSTAYLRKVQVERVLAHQSRKVIDLDLGEDPRADEPGLQFVLRDRDMVQVHSIAPVKNRYVMLKGYVARPGPYELREGMRLSELLLRFDNLLPYYYPGFAEVLRMVPPLYQPRKITVDLAAALAGDPAEDILLREHDEITLFAREEMEESAQVRISGAVQDPGLFRYFEEMRVRDLVVAAGNLRRGTFRDEAEITRFEYDARGSRTRQILINLEKALAGDPAHNIALHPDDQLFVRTLPDFSEMATVRLEGEVRFPGEYTVGKGESLGSLLARAGGFTERAYLRGAQFSRESVRLMQQERLEQLIREQEQAALRVSSEIAGGAMSRDDIQSAQALLEARQELLERMRETPVTGRMVVRLAPLEDFRGSEYDIELFDGDTLTVPTNPRTVMVLGQVYNPITITFSPGKTVSHYLNQVGGTKEDANTREMFIVRADGTVLSQNQAGAGVSWDRENFRWVFGGFNNTVMYPGDTLLVPEKFRRIHIMREIKDLTQIFYQIALGAAAVASF</sequence>
<dbReference type="Pfam" id="PF02563">
    <property type="entry name" value="Poly_export"/>
    <property type="match status" value="1"/>
</dbReference>
<accession>A0A1G9VFM6</accession>
<feature type="domain" description="Soluble ligand binding" evidence="6">
    <location>
        <begin position="313"/>
        <end position="360"/>
    </location>
</feature>
<feature type="region of interest" description="Disordered" evidence="3">
    <location>
        <begin position="32"/>
        <end position="99"/>
    </location>
</feature>
<dbReference type="Pfam" id="PF10531">
    <property type="entry name" value="SLBB"/>
    <property type="match status" value="6"/>
</dbReference>
<name>A0A1G9VFM6_9BACT</name>
<dbReference type="OrthoDB" id="9815244at2"/>
<feature type="compositionally biased region" description="Basic and acidic residues" evidence="3">
    <location>
        <begin position="53"/>
        <end position="96"/>
    </location>
</feature>
<keyword evidence="1 4" id="KW-0732">Signal</keyword>
<dbReference type="EMBL" id="FNGU01000009">
    <property type="protein sequence ID" value="SDM70994.1"/>
    <property type="molecule type" value="Genomic_DNA"/>
</dbReference>
<feature type="chain" id="PRO_5010205143" evidence="4">
    <location>
        <begin position="28"/>
        <end position="933"/>
    </location>
</feature>
<gene>
    <name evidence="7" type="ORF">SAMN05660860_03021</name>
</gene>
<feature type="domain" description="Soluble ligand binding" evidence="6">
    <location>
        <begin position="815"/>
        <end position="863"/>
    </location>
</feature>